<evidence type="ECO:0000256" key="1">
    <source>
        <dbReference type="SAM" id="SignalP"/>
    </source>
</evidence>
<dbReference type="EMBL" id="SBLB01000001">
    <property type="protein sequence ID" value="RYC70971.1"/>
    <property type="molecule type" value="Genomic_DNA"/>
</dbReference>
<name>A0A4Q2USU8_9BACT</name>
<feature type="chain" id="PRO_5020347590" description="Glycosyl hydrolase 36 catalytic domain-containing protein" evidence="1">
    <location>
        <begin position="22"/>
        <end position="757"/>
    </location>
</feature>
<dbReference type="Proteomes" id="UP000290407">
    <property type="component" value="Unassembled WGS sequence"/>
</dbReference>
<dbReference type="InterPro" id="IPR012341">
    <property type="entry name" value="6hp_glycosidase-like_sf"/>
</dbReference>
<keyword evidence="3" id="KW-1185">Reference proteome</keyword>
<dbReference type="InterPro" id="IPR052047">
    <property type="entry name" value="GH94_Enzymes"/>
</dbReference>
<dbReference type="InterPro" id="IPR008928">
    <property type="entry name" value="6-hairpin_glycosidase_sf"/>
</dbReference>
<sequence>MMKRIALLAAVGWFLEQPVCAQPIGNWGMSAKALPVYHYTGPLPFTAIDKNGQDANLPEDPYFLLGNYRMALITHASGRYQLLTAERAWARVNAASQTNYGWNDARVVVSAGRGSHTTDLVGVGTIAADPNRVQKTFGVGFARYDYQLPDQVRCTRVLSVKPSPVIHAGSPAFIVTVALTNQSNQPQNLTYTERVGVNFVLNSTQYTDPAKRPLRYRARTSAADDRQTVLATITHQPNEFLVLPGASERYPYDLAPPALFMKALPDGSGQTATVGATGDTLAARVSTRLKPGQTVRFNLVIGLTKGADLKAVDSEVAALLAGANTNGLADGLFAEQWKKKLPDLSAETSEVLKREMLWNAHMLEASAKYSDYFGETFIPQGTVYSYYFGDNISNRDHLQAALAACYTNPALAKSTMRYVMKHTEADGEIKRGNNGYGYTAPSIYKESDEQLFFFLTLAEYLLITNDYGFLNEPVAYYPAEAGRTDSVLTFVKKYFVYLRDEIGLGPNGLVRMLNSDWSDSFFHDHSPNIFAGSAESHLNSALVLATFPKLITALEKADNPQAASLLTALRQYRTTVAENYLRDLGSRTFSARAYLNSKLKFGLDNVCLEPQGYLLQAPDLTSERKREIYAYVKSRLLTPEKIGARSRERSLWGRNPDGEDGGIWFSLEYPLLLGVATFDKAEAWSLLSTFSFANFARQYPNYWVGHWTAADEVNSTLHREGLYAFWVPSPDRKRAFQGYCSHPHSWPLFCYFKLKAL</sequence>
<evidence type="ECO:0000313" key="3">
    <source>
        <dbReference type="Proteomes" id="UP000290407"/>
    </source>
</evidence>
<dbReference type="PANTHER" id="PTHR37469">
    <property type="entry name" value="CELLOBIONIC ACID PHOSPHORYLASE-RELATED"/>
    <property type="match status" value="1"/>
</dbReference>
<keyword evidence="1" id="KW-0732">Signal</keyword>
<organism evidence="2 3">
    <name type="scientific">Spirosoma sordidisoli</name>
    <dbReference type="NCBI Taxonomy" id="2502893"/>
    <lineage>
        <taxon>Bacteria</taxon>
        <taxon>Pseudomonadati</taxon>
        <taxon>Bacteroidota</taxon>
        <taxon>Cytophagia</taxon>
        <taxon>Cytophagales</taxon>
        <taxon>Cytophagaceae</taxon>
        <taxon>Spirosoma</taxon>
    </lineage>
</organism>
<accession>A0A4Q2USU8</accession>
<protein>
    <recommendedName>
        <fullName evidence="4">Glycosyl hydrolase 36 catalytic domain-containing protein</fullName>
    </recommendedName>
</protein>
<evidence type="ECO:0008006" key="4">
    <source>
        <dbReference type="Google" id="ProtNLM"/>
    </source>
</evidence>
<feature type="signal peptide" evidence="1">
    <location>
        <begin position="1"/>
        <end position="21"/>
    </location>
</feature>
<dbReference type="PANTHER" id="PTHR37469:SF2">
    <property type="entry name" value="CELLOBIONIC ACID PHOSPHORYLASE"/>
    <property type="match status" value="1"/>
</dbReference>
<dbReference type="RefSeq" id="WP_129599620.1">
    <property type="nucleotide sequence ID" value="NZ_SBLB01000001.1"/>
</dbReference>
<dbReference type="Gene3D" id="1.50.10.10">
    <property type="match status" value="1"/>
</dbReference>
<reference evidence="2 3" key="1">
    <citation type="submission" date="2019-01" db="EMBL/GenBank/DDBJ databases">
        <title>Spirosoma flava sp. nov., a propanil-degrading bacterium isolated from herbicide-contaminated soil.</title>
        <authorList>
            <person name="Zhang L."/>
            <person name="Jiang J.-D."/>
        </authorList>
    </citation>
    <scope>NUCLEOTIDE SEQUENCE [LARGE SCALE GENOMIC DNA]</scope>
    <source>
        <strain evidence="2 3">TY50</strain>
    </source>
</reference>
<dbReference type="SUPFAM" id="SSF48208">
    <property type="entry name" value="Six-hairpin glycosidases"/>
    <property type="match status" value="1"/>
</dbReference>
<dbReference type="GO" id="GO:0005975">
    <property type="term" value="P:carbohydrate metabolic process"/>
    <property type="evidence" value="ECO:0007669"/>
    <property type="project" value="InterPro"/>
</dbReference>
<comment type="caution">
    <text evidence="2">The sequence shown here is derived from an EMBL/GenBank/DDBJ whole genome shotgun (WGS) entry which is preliminary data.</text>
</comment>
<dbReference type="AlphaFoldDB" id="A0A4Q2USU8"/>
<evidence type="ECO:0000313" key="2">
    <source>
        <dbReference type="EMBL" id="RYC70971.1"/>
    </source>
</evidence>
<proteinExistence type="predicted"/>
<gene>
    <name evidence="2" type="ORF">EQG79_02130</name>
</gene>